<evidence type="ECO:0000313" key="3">
    <source>
        <dbReference type="EMBL" id="CAB3372507.1"/>
    </source>
</evidence>
<keyword evidence="4" id="KW-1185">Reference proteome</keyword>
<organism evidence="3 4">
    <name type="scientific">Cloeon dipterum</name>
    <dbReference type="NCBI Taxonomy" id="197152"/>
    <lineage>
        <taxon>Eukaryota</taxon>
        <taxon>Metazoa</taxon>
        <taxon>Ecdysozoa</taxon>
        <taxon>Arthropoda</taxon>
        <taxon>Hexapoda</taxon>
        <taxon>Insecta</taxon>
        <taxon>Pterygota</taxon>
        <taxon>Palaeoptera</taxon>
        <taxon>Ephemeroptera</taxon>
        <taxon>Pisciforma</taxon>
        <taxon>Baetidae</taxon>
        <taxon>Cloeon</taxon>
    </lineage>
</organism>
<evidence type="ECO:0000259" key="2">
    <source>
        <dbReference type="PROSITE" id="PS50240"/>
    </source>
</evidence>
<dbReference type="InterPro" id="IPR051333">
    <property type="entry name" value="CLIP_Serine_Protease"/>
</dbReference>
<accession>A0A8S1CUR9</accession>
<dbReference type="SMART" id="SM00020">
    <property type="entry name" value="Tryp_SPc"/>
    <property type="match status" value="1"/>
</dbReference>
<sequence length="282" mass="30723">MKTVIALTLILVVAAQATFWRKIRPLQPYRESIRASDVYLKNGREAAPPGLFPFLVHISVNNGRKLFSGSLIKEDKVLTSAQCCSGGRIFHILVGANNHVDDEPSHQLVRSTKCTIHESYNPFSLENDICIIHLDFPVKGKGIETIRLPSHSQVSECCFVGWAATVSGFRLAQKGADGMWAAPFYSNVSITENQTCRLAYPVDTSTIFCAKGLSGVCDEDAGNPLTITECDGVQTQIGIASFGPHPPPVDGSCGRTDYPDGYVRLSATLDWMQRVAGVPIRP</sequence>
<dbReference type="GO" id="GO:0004252">
    <property type="term" value="F:serine-type endopeptidase activity"/>
    <property type="evidence" value="ECO:0007669"/>
    <property type="project" value="InterPro"/>
</dbReference>
<dbReference type="OrthoDB" id="5565075at2759"/>
<dbReference type="PANTHER" id="PTHR24260:SF136">
    <property type="entry name" value="GH08193P-RELATED"/>
    <property type="match status" value="1"/>
</dbReference>
<dbReference type="Gene3D" id="2.40.10.10">
    <property type="entry name" value="Trypsin-like serine proteases"/>
    <property type="match status" value="1"/>
</dbReference>
<dbReference type="EMBL" id="CADEPI010000073">
    <property type="protein sequence ID" value="CAB3372507.1"/>
    <property type="molecule type" value="Genomic_DNA"/>
</dbReference>
<reference evidence="3 4" key="1">
    <citation type="submission" date="2020-04" db="EMBL/GenBank/DDBJ databases">
        <authorList>
            <person name="Alioto T."/>
            <person name="Alioto T."/>
            <person name="Gomez Garrido J."/>
        </authorList>
    </citation>
    <scope>NUCLEOTIDE SEQUENCE [LARGE SCALE GENOMIC DNA]</scope>
</reference>
<proteinExistence type="predicted"/>
<evidence type="ECO:0000256" key="1">
    <source>
        <dbReference type="SAM" id="SignalP"/>
    </source>
</evidence>
<dbReference type="PANTHER" id="PTHR24260">
    <property type="match status" value="1"/>
</dbReference>
<dbReference type="InterPro" id="IPR009003">
    <property type="entry name" value="Peptidase_S1_PA"/>
</dbReference>
<dbReference type="Proteomes" id="UP000494165">
    <property type="component" value="Unassembled WGS sequence"/>
</dbReference>
<feature type="domain" description="Peptidase S1" evidence="2">
    <location>
        <begin position="40"/>
        <end position="277"/>
    </location>
</feature>
<dbReference type="CDD" id="cd00190">
    <property type="entry name" value="Tryp_SPc"/>
    <property type="match status" value="1"/>
</dbReference>
<feature type="signal peptide" evidence="1">
    <location>
        <begin position="1"/>
        <end position="17"/>
    </location>
</feature>
<gene>
    <name evidence="3" type="ORF">CLODIP_2_CD12864</name>
</gene>
<dbReference type="Pfam" id="PF00089">
    <property type="entry name" value="Trypsin"/>
    <property type="match status" value="1"/>
</dbReference>
<dbReference type="InterPro" id="IPR001314">
    <property type="entry name" value="Peptidase_S1A"/>
</dbReference>
<dbReference type="GO" id="GO:0006508">
    <property type="term" value="P:proteolysis"/>
    <property type="evidence" value="ECO:0007669"/>
    <property type="project" value="InterPro"/>
</dbReference>
<dbReference type="AlphaFoldDB" id="A0A8S1CUR9"/>
<dbReference type="InterPro" id="IPR001254">
    <property type="entry name" value="Trypsin_dom"/>
</dbReference>
<keyword evidence="1" id="KW-0732">Signal</keyword>
<name>A0A8S1CUR9_9INSE</name>
<protein>
    <recommendedName>
        <fullName evidence="2">Peptidase S1 domain-containing protein</fullName>
    </recommendedName>
</protein>
<dbReference type="PRINTS" id="PR00722">
    <property type="entry name" value="CHYMOTRYPSIN"/>
</dbReference>
<feature type="chain" id="PRO_5035921065" description="Peptidase S1 domain-containing protein" evidence="1">
    <location>
        <begin position="18"/>
        <end position="282"/>
    </location>
</feature>
<dbReference type="PROSITE" id="PS50240">
    <property type="entry name" value="TRYPSIN_DOM"/>
    <property type="match status" value="1"/>
</dbReference>
<evidence type="ECO:0000313" key="4">
    <source>
        <dbReference type="Proteomes" id="UP000494165"/>
    </source>
</evidence>
<dbReference type="InterPro" id="IPR043504">
    <property type="entry name" value="Peptidase_S1_PA_chymotrypsin"/>
</dbReference>
<dbReference type="SUPFAM" id="SSF50494">
    <property type="entry name" value="Trypsin-like serine proteases"/>
    <property type="match status" value="1"/>
</dbReference>
<comment type="caution">
    <text evidence="3">The sequence shown here is derived from an EMBL/GenBank/DDBJ whole genome shotgun (WGS) entry which is preliminary data.</text>
</comment>